<dbReference type="InterPro" id="IPR008201">
    <property type="entry name" value="HepT-like"/>
</dbReference>
<keyword evidence="1" id="KW-1277">Toxin-antitoxin system</keyword>
<name>A0A1G2P613_9BACT</name>
<evidence type="ECO:0000313" key="5">
    <source>
        <dbReference type="EMBL" id="OHA43778.1"/>
    </source>
</evidence>
<evidence type="ECO:0008006" key="7">
    <source>
        <dbReference type="Google" id="ProtNLM"/>
    </source>
</evidence>
<protein>
    <recommendedName>
        <fullName evidence="7">DUF86 domain-containing protein</fullName>
    </recommendedName>
</protein>
<dbReference type="GO" id="GO:0110001">
    <property type="term" value="C:toxin-antitoxin complex"/>
    <property type="evidence" value="ECO:0007669"/>
    <property type="project" value="InterPro"/>
</dbReference>
<dbReference type="PANTHER" id="PTHR33397:SF3">
    <property type="entry name" value="MRNA NUCLEASE HEPT"/>
    <property type="match status" value="1"/>
</dbReference>
<dbReference type="GO" id="GO:0004540">
    <property type="term" value="F:RNA nuclease activity"/>
    <property type="evidence" value="ECO:0007669"/>
    <property type="project" value="InterPro"/>
</dbReference>
<accession>A0A1G2P613</accession>
<reference evidence="5 6" key="1">
    <citation type="journal article" date="2016" name="Nat. Commun.">
        <title>Thousands of microbial genomes shed light on interconnected biogeochemical processes in an aquifer system.</title>
        <authorList>
            <person name="Anantharaman K."/>
            <person name="Brown C.T."/>
            <person name="Hug L.A."/>
            <person name="Sharon I."/>
            <person name="Castelle C.J."/>
            <person name="Probst A.J."/>
            <person name="Thomas B.C."/>
            <person name="Singh A."/>
            <person name="Wilkins M.J."/>
            <person name="Karaoz U."/>
            <person name="Brodie E.L."/>
            <person name="Williams K.H."/>
            <person name="Hubbard S.S."/>
            <person name="Banfield J.F."/>
        </authorList>
    </citation>
    <scope>NUCLEOTIDE SEQUENCE [LARGE SCALE GENOMIC DNA]</scope>
</reference>
<dbReference type="Gene3D" id="1.20.120.580">
    <property type="entry name" value="bsu32300-like"/>
    <property type="match status" value="1"/>
</dbReference>
<evidence type="ECO:0000256" key="3">
    <source>
        <dbReference type="ARBA" id="ARBA00022801"/>
    </source>
</evidence>
<dbReference type="Proteomes" id="UP000176355">
    <property type="component" value="Unassembled WGS sequence"/>
</dbReference>
<dbReference type="GO" id="GO:0016787">
    <property type="term" value="F:hydrolase activity"/>
    <property type="evidence" value="ECO:0007669"/>
    <property type="project" value="UniProtKB-KW"/>
</dbReference>
<dbReference type="NCBIfam" id="NF047751">
    <property type="entry name" value="HepT_toxin"/>
    <property type="match status" value="1"/>
</dbReference>
<dbReference type="Pfam" id="PF01934">
    <property type="entry name" value="HepT-like"/>
    <property type="match status" value="1"/>
</dbReference>
<evidence type="ECO:0000313" key="6">
    <source>
        <dbReference type="Proteomes" id="UP000176355"/>
    </source>
</evidence>
<keyword evidence="2" id="KW-0540">Nuclease</keyword>
<keyword evidence="3" id="KW-0378">Hydrolase</keyword>
<dbReference type="STRING" id="1802333.A3G03_02130"/>
<evidence type="ECO:0000256" key="2">
    <source>
        <dbReference type="ARBA" id="ARBA00022722"/>
    </source>
</evidence>
<proteinExistence type="inferred from homology"/>
<evidence type="ECO:0000256" key="4">
    <source>
        <dbReference type="ARBA" id="ARBA00024207"/>
    </source>
</evidence>
<comment type="similarity">
    <text evidence="4">Belongs to the HepT RNase toxin family.</text>
</comment>
<evidence type="ECO:0000256" key="1">
    <source>
        <dbReference type="ARBA" id="ARBA00022649"/>
    </source>
</evidence>
<dbReference type="InterPro" id="IPR037038">
    <property type="entry name" value="HepT-like_sf"/>
</dbReference>
<dbReference type="InterPro" id="IPR052379">
    <property type="entry name" value="Type_VII_TA_RNase"/>
</dbReference>
<gene>
    <name evidence="5" type="ORF">A3G03_02130</name>
</gene>
<organism evidence="5 6">
    <name type="scientific">Candidatus Taylorbacteria bacterium RIFCSPLOWO2_12_FULL_44_15c</name>
    <dbReference type="NCBI Taxonomy" id="1802333"/>
    <lineage>
        <taxon>Bacteria</taxon>
        <taxon>Candidatus Tayloriibacteriota</taxon>
    </lineage>
</organism>
<dbReference type="AlphaFoldDB" id="A0A1G2P613"/>
<dbReference type="EMBL" id="MHSL01000018">
    <property type="protein sequence ID" value="OHA43778.1"/>
    <property type="molecule type" value="Genomic_DNA"/>
</dbReference>
<sequence>MLDRNLLEKKMNLLVGYIAELEVIIADSVVEILKDNNKYHATERIFQLIVDTMIDINIHLIKEGKLGAPDDFEGTFKLLGKVGVLDDKFAIKIAPIVGLRNRVVHQYDSLNMEEFIGSLKKDFFDFKEYLIQIENFLKRQK</sequence>
<comment type="caution">
    <text evidence="5">The sequence shown here is derived from an EMBL/GenBank/DDBJ whole genome shotgun (WGS) entry which is preliminary data.</text>
</comment>
<dbReference type="PANTHER" id="PTHR33397">
    <property type="entry name" value="UPF0331 PROTEIN YUTE"/>
    <property type="match status" value="1"/>
</dbReference>